<dbReference type="Proteomes" id="UP001152759">
    <property type="component" value="Chromosome 4"/>
</dbReference>
<dbReference type="PANTHER" id="PTHR47160">
    <property type="entry name" value="PUTATIVE-RELATED"/>
    <property type="match status" value="1"/>
</dbReference>
<evidence type="ECO:0008006" key="4">
    <source>
        <dbReference type="Google" id="ProtNLM"/>
    </source>
</evidence>
<feature type="region of interest" description="Disordered" evidence="1">
    <location>
        <begin position="169"/>
        <end position="289"/>
    </location>
</feature>
<protein>
    <recommendedName>
        <fullName evidence="4">MULE transposase domain-containing protein</fullName>
    </recommendedName>
</protein>
<evidence type="ECO:0000313" key="2">
    <source>
        <dbReference type="EMBL" id="CAH0388474.1"/>
    </source>
</evidence>
<feature type="compositionally biased region" description="Polar residues" evidence="1">
    <location>
        <begin position="252"/>
        <end position="275"/>
    </location>
</feature>
<feature type="compositionally biased region" description="Basic and acidic residues" evidence="1">
    <location>
        <begin position="169"/>
        <end position="196"/>
    </location>
</feature>
<feature type="compositionally biased region" description="Basic residues" evidence="1">
    <location>
        <begin position="238"/>
        <end position="248"/>
    </location>
</feature>
<dbReference type="EMBL" id="OU963865">
    <property type="protein sequence ID" value="CAH0388474.1"/>
    <property type="molecule type" value="Genomic_DNA"/>
</dbReference>
<name>A0A9P0ABV8_BEMTA</name>
<dbReference type="PANTHER" id="PTHR47160:SF10">
    <property type="entry name" value="MULE TRANSPOSASE DOMAIN-CONTAINING PROTEIN"/>
    <property type="match status" value="1"/>
</dbReference>
<evidence type="ECO:0000256" key="1">
    <source>
        <dbReference type="SAM" id="MobiDB-lite"/>
    </source>
</evidence>
<keyword evidence="3" id="KW-1185">Reference proteome</keyword>
<accession>A0A9P0ABV8</accession>
<evidence type="ECO:0000313" key="3">
    <source>
        <dbReference type="Proteomes" id="UP001152759"/>
    </source>
</evidence>
<dbReference type="AlphaFoldDB" id="A0A9P0ABV8"/>
<feature type="compositionally biased region" description="Basic and acidic residues" evidence="1">
    <location>
        <begin position="202"/>
        <end position="224"/>
    </location>
</feature>
<proteinExistence type="predicted"/>
<organism evidence="2 3">
    <name type="scientific">Bemisia tabaci</name>
    <name type="common">Sweetpotato whitefly</name>
    <name type="synonym">Aleurodes tabaci</name>
    <dbReference type="NCBI Taxonomy" id="7038"/>
    <lineage>
        <taxon>Eukaryota</taxon>
        <taxon>Metazoa</taxon>
        <taxon>Ecdysozoa</taxon>
        <taxon>Arthropoda</taxon>
        <taxon>Hexapoda</taxon>
        <taxon>Insecta</taxon>
        <taxon>Pterygota</taxon>
        <taxon>Neoptera</taxon>
        <taxon>Paraneoptera</taxon>
        <taxon>Hemiptera</taxon>
        <taxon>Sternorrhyncha</taxon>
        <taxon>Aleyrodoidea</taxon>
        <taxon>Aleyrodidae</taxon>
        <taxon>Aleyrodinae</taxon>
        <taxon>Bemisia</taxon>
    </lineage>
</organism>
<sequence>MAHCRKLSGDPQTLDVIPGLELGLHDAASQVTALISLTKYTYRKNKEDEVRIAGAMPSKILYYTRIPISTASPRFYLITGEGSHFAFPDSNVVMSRKDFEKRIYNCETVTDCVSVTTPQGESEEAAIAGLEYEKPPLIFTVKSFNYTADDTEACDVAALLNIAIKPRDDKKKKNTKSKDSKTENVDKPSTSKDNNDKPGTSKQDDKDKELEERERQKKKEEHLRSASPTSHQEDGSTMKKRKNKKQKEKSHSPTSPILSASLSHSDSQDIGTLSDSDLDERDKEVISPTHLDQLRSYGVRTPTFEKMKDIITQSNTQPLSLDLISEVTKATDAELDLNPQVYLVVLGDQEHYPIPMYPLPTMPEVQAAVHPEAKPSLLIREKLGEVDSLVLPLLPERETMKRTLNKKRIANFPTNPTDITAFRGIPPQFRSTKNRDNFIIFDSFDAEDEEDSSDEEEIYQNPNRIIVFGTTQNLSLLSRSMIIFLDGTFKTCPHIFTQIFTIHGTVHGAVFPLVYALLPNKTRESYRAVLRAVADKCVPAEDVSRVFNMLEPTLPQTMEELAKYFDRTYVNGSRELVRRRYRVHPPRYSPVLWNHYQSVLHDGPRTNNATEGWHNRFQSLAGKNHPSIYYLLRQFLKEQVDTEKQIIEIQAGRKVRKPREAKYERLNIRLRTIVSRYEEHKTERTELDYLRAIGRNIA</sequence>
<reference evidence="2" key="1">
    <citation type="submission" date="2021-12" db="EMBL/GenBank/DDBJ databases">
        <authorList>
            <person name="King R."/>
        </authorList>
    </citation>
    <scope>NUCLEOTIDE SEQUENCE</scope>
</reference>
<gene>
    <name evidence="2" type="ORF">BEMITA_LOCUS7386</name>
</gene>